<dbReference type="PANTHER" id="PTHR11360:SF304">
    <property type="entry name" value="MFS DOMAIN-CONTAINING PROTEIN"/>
    <property type="match status" value="1"/>
</dbReference>
<comment type="subcellular location">
    <subcellularLocation>
        <location evidence="1">Cell membrane</location>
        <topology evidence="1">Multi-pass membrane protein</topology>
    </subcellularLocation>
</comment>
<dbReference type="STRING" id="626937.HMPREF3293_02688"/>
<name>A0A136Q1P2_9FIRM</name>
<feature type="transmembrane region" description="Helical" evidence="6">
    <location>
        <begin position="166"/>
        <end position="185"/>
    </location>
</feature>
<keyword evidence="3 6" id="KW-0812">Transmembrane</keyword>
<dbReference type="Proteomes" id="UP000070366">
    <property type="component" value="Unassembled WGS sequence"/>
</dbReference>
<dbReference type="RefSeq" id="WP_066521867.1">
    <property type="nucleotide sequence ID" value="NZ_CABMOF010000006.1"/>
</dbReference>
<feature type="domain" description="Major facilitator superfamily (MFS) profile" evidence="7">
    <location>
        <begin position="1"/>
        <end position="397"/>
    </location>
</feature>
<keyword evidence="2" id="KW-0813">Transport</keyword>
<comment type="caution">
    <text evidence="8">The sequence shown here is derived from an EMBL/GenBank/DDBJ whole genome shotgun (WGS) entry which is preliminary data.</text>
</comment>
<evidence type="ECO:0000256" key="5">
    <source>
        <dbReference type="ARBA" id="ARBA00023136"/>
    </source>
</evidence>
<dbReference type="InterPro" id="IPR036259">
    <property type="entry name" value="MFS_trans_sf"/>
</dbReference>
<dbReference type="InterPro" id="IPR011701">
    <property type="entry name" value="MFS"/>
</dbReference>
<dbReference type="GO" id="GO:0005886">
    <property type="term" value="C:plasma membrane"/>
    <property type="evidence" value="ECO:0007669"/>
    <property type="project" value="UniProtKB-SubCell"/>
</dbReference>
<keyword evidence="9" id="KW-1185">Reference proteome</keyword>
<evidence type="ECO:0000256" key="3">
    <source>
        <dbReference type="ARBA" id="ARBA00022692"/>
    </source>
</evidence>
<feature type="transmembrane region" description="Helical" evidence="6">
    <location>
        <begin position="12"/>
        <end position="30"/>
    </location>
</feature>
<dbReference type="PANTHER" id="PTHR11360">
    <property type="entry name" value="MONOCARBOXYLATE TRANSPORTER"/>
    <property type="match status" value="1"/>
</dbReference>
<dbReference type="AlphaFoldDB" id="A0A136Q1P2"/>
<feature type="transmembrane region" description="Helical" evidence="6">
    <location>
        <begin position="308"/>
        <end position="329"/>
    </location>
</feature>
<feature type="transmembrane region" description="Helical" evidence="6">
    <location>
        <begin position="253"/>
        <end position="273"/>
    </location>
</feature>
<feature type="transmembrane region" description="Helical" evidence="6">
    <location>
        <begin position="341"/>
        <end position="360"/>
    </location>
</feature>
<organism evidence="8 9">
    <name type="scientific">Christensenella minuta</name>
    <dbReference type="NCBI Taxonomy" id="626937"/>
    <lineage>
        <taxon>Bacteria</taxon>
        <taxon>Bacillati</taxon>
        <taxon>Bacillota</taxon>
        <taxon>Clostridia</taxon>
        <taxon>Christensenellales</taxon>
        <taxon>Christensenellaceae</taxon>
        <taxon>Christensenella</taxon>
    </lineage>
</organism>
<feature type="transmembrane region" description="Helical" evidence="6">
    <location>
        <begin position="372"/>
        <end position="392"/>
    </location>
</feature>
<proteinExistence type="predicted"/>
<feature type="transmembrane region" description="Helical" evidence="6">
    <location>
        <begin position="75"/>
        <end position="94"/>
    </location>
</feature>
<dbReference type="PATRIC" id="fig|626937.4.peg.2648"/>
<dbReference type="OrthoDB" id="9793415at2"/>
<dbReference type="Gene3D" id="1.20.1250.20">
    <property type="entry name" value="MFS general substrate transporter like domains"/>
    <property type="match status" value="2"/>
</dbReference>
<keyword evidence="4 6" id="KW-1133">Transmembrane helix</keyword>
<evidence type="ECO:0000256" key="6">
    <source>
        <dbReference type="SAM" id="Phobius"/>
    </source>
</evidence>
<dbReference type="SUPFAM" id="SSF103473">
    <property type="entry name" value="MFS general substrate transporter"/>
    <property type="match status" value="1"/>
</dbReference>
<dbReference type="Pfam" id="PF07690">
    <property type="entry name" value="MFS_1"/>
    <property type="match status" value="1"/>
</dbReference>
<dbReference type="InterPro" id="IPR020846">
    <property type="entry name" value="MFS_dom"/>
</dbReference>
<reference evidence="9" key="1">
    <citation type="submission" date="2016-02" db="EMBL/GenBank/DDBJ databases">
        <authorList>
            <person name="Mitreva M."/>
            <person name="Pepin K.H."/>
            <person name="Mihindukulasuriya K.A."/>
            <person name="Fulton R."/>
            <person name="Fronick C."/>
            <person name="O'Laughlin M."/>
            <person name="Miner T."/>
            <person name="Herter B."/>
            <person name="Rosa B.A."/>
            <person name="Cordes M."/>
            <person name="Tomlinson C."/>
            <person name="Wollam A."/>
            <person name="Palsikar V.B."/>
            <person name="Mardis E.R."/>
            <person name="Wilson R.K."/>
        </authorList>
    </citation>
    <scope>NUCLEOTIDE SEQUENCE [LARGE SCALE GENOMIC DNA]</scope>
    <source>
        <strain evidence="9">DSM 22607</strain>
    </source>
</reference>
<dbReference type="GO" id="GO:0022857">
    <property type="term" value="F:transmembrane transporter activity"/>
    <property type="evidence" value="ECO:0007669"/>
    <property type="project" value="InterPro"/>
</dbReference>
<evidence type="ECO:0000256" key="4">
    <source>
        <dbReference type="ARBA" id="ARBA00022989"/>
    </source>
</evidence>
<feature type="transmembrane region" description="Helical" evidence="6">
    <location>
        <begin position="285"/>
        <end position="302"/>
    </location>
</feature>
<feature type="transmembrane region" description="Helical" evidence="6">
    <location>
        <begin position="133"/>
        <end position="154"/>
    </location>
</feature>
<evidence type="ECO:0000256" key="2">
    <source>
        <dbReference type="ARBA" id="ARBA00022448"/>
    </source>
</evidence>
<evidence type="ECO:0000256" key="1">
    <source>
        <dbReference type="ARBA" id="ARBA00004651"/>
    </source>
</evidence>
<sequence length="402" mass="43244">MVKKQNKALPLVAGAVIQLCIGIIYIWSIFQPSVMEYYAWSAADASVTFSIMLATFVLGIVFGGRLGDKKGPRPVVFLGGLLFCAGIFLSSLVPQDMPQLIWLFYGGLAGFGVGAAYTSTISCAQKWFMDKKGFATGVIVCAFGASTVVFTPVANTLLKSVGVSQTFLTLSLIFLAVILIFGWFVKNPSKEYMDQFETRLPDLSAQKQYTPGEVLKTKYYYFIFLSMLLLTPAYFIINPLLKSLGELRSLTETAALAGVMATGMASAAGRLLAPWLSDRLGRRNVLFLLYGITLVSILLLTFAQSYFFIILIALVSFAFGGSAGVYPAVTADYFGIRNNGVNYGLVMIAFAVSGLLFPAIAKVVTPDGIPTAWTFLVPAIAAVAGILVTVALKKDNAGKLKA</sequence>
<dbReference type="EMBL" id="LSZW01000064">
    <property type="protein sequence ID" value="KXK64608.1"/>
    <property type="molecule type" value="Genomic_DNA"/>
</dbReference>
<evidence type="ECO:0000259" key="7">
    <source>
        <dbReference type="PROSITE" id="PS50850"/>
    </source>
</evidence>
<accession>A0A136Q1P2</accession>
<dbReference type="InterPro" id="IPR050327">
    <property type="entry name" value="Proton-linked_MCT"/>
</dbReference>
<gene>
    <name evidence="8" type="ORF">HMPREF3293_02688</name>
</gene>
<dbReference type="PROSITE" id="PS50850">
    <property type="entry name" value="MFS"/>
    <property type="match status" value="1"/>
</dbReference>
<dbReference type="KEGG" id="cmiu:B1H56_07700"/>
<keyword evidence="5 6" id="KW-0472">Membrane</keyword>
<dbReference type="CDD" id="cd17353">
    <property type="entry name" value="MFS_OFA_like"/>
    <property type="match status" value="1"/>
</dbReference>
<feature type="transmembrane region" description="Helical" evidence="6">
    <location>
        <begin position="42"/>
        <end position="63"/>
    </location>
</feature>
<feature type="transmembrane region" description="Helical" evidence="6">
    <location>
        <begin position="219"/>
        <end position="241"/>
    </location>
</feature>
<evidence type="ECO:0000313" key="8">
    <source>
        <dbReference type="EMBL" id="KXK64608.1"/>
    </source>
</evidence>
<protein>
    <submittedName>
        <fullName evidence="8">Transporter, major facilitator family protein</fullName>
    </submittedName>
</protein>
<evidence type="ECO:0000313" key="9">
    <source>
        <dbReference type="Proteomes" id="UP000070366"/>
    </source>
</evidence>
<feature type="transmembrane region" description="Helical" evidence="6">
    <location>
        <begin position="100"/>
        <end position="121"/>
    </location>
</feature>